<evidence type="ECO:0000313" key="1">
    <source>
        <dbReference type="EMBL" id="OGF36933.1"/>
    </source>
</evidence>
<sequence>MLKESSKCATCEKRNECVSGIMASILRNRRRGAAAVFDAYEAGLCRLEVLPFLAEKIDEQLIESDGEARADWLCVSGFTARLNALDTLVREANEGEGLSSVKQKIGVNLLLDMIGAHHDIGQAVLAQFYFQKNWSLGDLVQSAVTNRLAEVDRDESAVKYDWILWHTAEVQKSARRFDEKISALTSRENDFWDSAWAAKVEATALVMDHLRTAESLPDVANVFLHSVMSRFAGLNCELHAAIAAAAADNEKFRALLRFYERKRERDMARYELNGIIALHGEFQNSLPWEKRRALDLIMKLFALCDDAGHAGDYLRQMQHRLPKLFVDICGAVKTRKSDSTLLTDLATQVEPLLAVHARMTATYETLEKFFKKGTYTEDELRALVDTSASVGASAAFSLLVFGKDDDFAKVFAWLKEKSQTDLEYKKAHEEVELRREFLKAMRDHLRRTYGQIIGEEQLAEEDDVFGKPKGKYVN</sequence>
<protein>
    <submittedName>
        <fullName evidence="1">Uncharacterized protein</fullName>
    </submittedName>
</protein>
<comment type="caution">
    <text evidence="1">The sequence shown here is derived from an EMBL/GenBank/DDBJ whole genome shotgun (WGS) entry which is preliminary data.</text>
</comment>
<name>A0A1F5TDT3_9BACT</name>
<dbReference type="AlphaFoldDB" id="A0A1F5TDT3"/>
<dbReference type="EMBL" id="MFGM01000027">
    <property type="protein sequence ID" value="OGF36933.1"/>
    <property type="molecule type" value="Genomic_DNA"/>
</dbReference>
<gene>
    <name evidence="1" type="ORF">A2482_02950</name>
</gene>
<proteinExistence type="predicted"/>
<reference evidence="1 2" key="1">
    <citation type="journal article" date="2016" name="Nat. Commun.">
        <title>Thousands of microbial genomes shed light on interconnected biogeochemical processes in an aquifer system.</title>
        <authorList>
            <person name="Anantharaman K."/>
            <person name="Brown C.T."/>
            <person name="Hug L.A."/>
            <person name="Sharon I."/>
            <person name="Castelle C.J."/>
            <person name="Probst A.J."/>
            <person name="Thomas B.C."/>
            <person name="Singh A."/>
            <person name="Wilkins M.J."/>
            <person name="Karaoz U."/>
            <person name="Brodie E.L."/>
            <person name="Williams K.H."/>
            <person name="Hubbard S.S."/>
            <person name="Banfield J.F."/>
        </authorList>
    </citation>
    <scope>NUCLEOTIDE SEQUENCE [LARGE SCALE GENOMIC DNA]</scope>
</reference>
<dbReference type="Proteomes" id="UP000178656">
    <property type="component" value="Unassembled WGS sequence"/>
</dbReference>
<evidence type="ECO:0000313" key="2">
    <source>
        <dbReference type="Proteomes" id="UP000178656"/>
    </source>
</evidence>
<accession>A0A1F5TDT3</accession>
<organism evidence="1 2">
    <name type="scientific">Candidatus Falkowbacteria bacterium RIFOXYC2_FULL_48_21</name>
    <dbReference type="NCBI Taxonomy" id="1798005"/>
    <lineage>
        <taxon>Bacteria</taxon>
        <taxon>Candidatus Falkowiibacteriota</taxon>
    </lineage>
</organism>